<evidence type="ECO:0000256" key="8">
    <source>
        <dbReference type="PROSITE-ProRule" id="PRU00842"/>
    </source>
</evidence>
<evidence type="ECO:0000256" key="1">
    <source>
        <dbReference type="ARBA" id="ARBA00006798"/>
    </source>
</evidence>
<comment type="caution">
    <text evidence="13">The sequence shown here is derived from an EMBL/GenBank/DDBJ whole genome shotgun (WGS) entry which is preliminary data.</text>
</comment>
<gene>
    <name evidence="13" type="ORF">FQN60_012685</name>
</gene>
<evidence type="ECO:0000256" key="7">
    <source>
        <dbReference type="ARBA" id="ARBA00048857"/>
    </source>
</evidence>
<dbReference type="InterPro" id="IPR022414">
    <property type="entry name" value="ATP-guanido_PTrfase_cat"/>
</dbReference>
<proteinExistence type="inferred from homology"/>
<dbReference type="EC" id="2.7.3.2" evidence="2"/>
<feature type="domain" description="Phosphagen kinase N-terminal" evidence="11">
    <location>
        <begin position="18"/>
        <end position="104"/>
    </location>
</feature>
<dbReference type="GO" id="GO:0005524">
    <property type="term" value="F:ATP binding"/>
    <property type="evidence" value="ECO:0007669"/>
    <property type="project" value="UniProtKB-UniRule"/>
</dbReference>
<dbReference type="FunFam" id="3.30.590.10:FF:000026">
    <property type="entry name" value="Creatine kinase B-type"/>
    <property type="match status" value="1"/>
</dbReference>
<dbReference type="EMBL" id="VOFY01000009">
    <property type="protein sequence ID" value="KAA8589320.1"/>
    <property type="molecule type" value="Genomic_DNA"/>
</dbReference>
<comment type="catalytic activity">
    <reaction evidence="7">
        <text>creatine + ATP = N-phosphocreatine + ADP + H(+)</text>
        <dbReference type="Rhea" id="RHEA:17157"/>
        <dbReference type="ChEBI" id="CHEBI:15378"/>
        <dbReference type="ChEBI" id="CHEBI:30616"/>
        <dbReference type="ChEBI" id="CHEBI:57947"/>
        <dbReference type="ChEBI" id="CHEBI:58092"/>
        <dbReference type="ChEBI" id="CHEBI:456216"/>
        <dbReference type="EC" id="2.7.3.2"/>
    </reaction>
    <physiologicalReaction direction="left-to-right" evidence="7">
        <dbReference type="Rhea" id="RHEA:17158"/>
    </physiologicalReaction>
</comment>
<keyword evidence="6 9" id="KW-0067">ATP-binding</keyword>
<evidence type="ECO:0000256" key="3">
    <source>
        <dbReference type="ARBA" id="ARBA00022679"/>
    </source>
</evidence>
<dbReference type="Gene3D" id="1.10.135.10">
    <property type="entry name" value="ATP:guanido phosphotransferase, N-terminal domain"/>
    <property type="match status" value="1"/>
</dbReference>
<feature type="binding site" evidence="9">
    <location>
        <position position="147"/>
    </location>
    <ligand>
        <name>ATP</name>
        <dbReference type="ChEBI" id="CHEBI:30616"/>
    </ligand>
</feature>
<keyword evidence="4 9" id="KW-0547">Nucleotide-binding</keyword>
<sequence>MSDNLEHISENMAKLMLKRLSAEDEFPDLSHHNNHMARFLTLDIYKKLRERATPNGFTIDGVIQTGVDNPGHPFIMTVGCVAGDEETYEVFKELLDPRPRLLPAASLQPRREARCGEALHRSGDLKGKYYALKNMTDAEQQQLIDDHFLFDKPVSPLLLASGMGRDWPDARGIWHNDNKTFLVWVNEEDHLRVISMQKGGNMKEVFDRFCTGLTKIETLFKERNHAFMWNEHLGYVLTCPSNLGTGLRAGVHVKLPNMSKHAKFEEVLKKLRLQKRGTGGVDTAAVGGVFDISNADRLGFSEVELVQMVVDGVKLLVEMEKKLEKGQSIDDLIPAQK</sequence>
<evidence type="ECO:0000256" key="9">
    <source>
        <dbReference type="PROSITE-ProRule" id="PRU00843"/>
    </source>
</evidence>
<dbReference type="PROSITE" id="PS51509">
    <property type="entry name" value="PHOSPHAGEN_KINASE_N"/>
    <property type="match status" value="1"/>
</dbReference>
<dbReference type="CDD" id="cd00716">
    <property type="entry name" value="creatine_kinase_like"/>
    <property type="match status" value="1"/>
</dbReference>
<evidence type="ECO:0000313" key="14">
    <source>
        <dbReference type="Proteomes" id="UP000327493"/>
    </source>
</evidence>
<dbReference type="InterPro" id="IPR022413">
    <property type="entry name" value="ATP-guanido_PTrfase_N"/>
</dbReference>
<dbReference type="PANTHER" id="PTHR11547:SF23">
    <property type="entry name" value="CREATINE KINASE B-TYPE"/>
    <property type="match status" value="1"/>
</dbReference>
<organism evidence="13 14">
    <name type="scientific">Etheostoma spectabile</name>
    <name type="common">orangethroat darter</name>
    <dbReference type="NCBI Taxonomy" id="54343"/>
    <lineage>
        <taxon>Eukaryota</taxon>
        <taxon>Metazoa</taxon>
        <taxon>Chordata</taxon>
        <taxon>Craniata</taxon>
        <taxon>Vertebrata</taxon>
        <taxon>Euteleostomi</taxon>
        <taxon>Actinopterygii</taxon>
        <taxon>Neopterygii</taxon>
        <taxon>Teleostei</taxon>
        <taxon>Neoteleostei</taxon>
        <taxon>Acanthomorphata</taxon>
        <taxon>Eupercaria</taxon>
        <taxon>Perciformes</taxon>
        <taxon>Percoidei</taxon>
        <taxon>Percidae</taxon>
        <taxon>Etheostomatinae</taxon>
        <taxon>Etheostoma</taxon>
    </lineage>
</organism>
<evidence type="ECO:0000259" key="12">
    <source>
        <dbReference type="PROSITE" id="PS51510"/>
    </source>
</evidence>
<dbReference type="InterPro" id="IPR014746">
    <property type="entry name" value="Gln_synth/guanido_kin_cat_dom"/>
</dbReference>
<evidence type="ECO:0000256" key="4">
    <source>
        <dbReference type="ARBA" id="ARBA00022741"/>
    </source>
</evidence>
<evidence type="ECO:0000256" key="2">
    <source>
        <dbReference type="ARBA" id="ARBA00012231"/>
    </source>
</evidence>
<reference evidence="13 14" key="1">
    <citation type="submission" date="2019-08" db="EMBL/GenBank/DDBJ databases">
        <title>A chromosome-level genome assembly, high-density linkage maps, and genome scans reveal the genomic architecture of hybrid incompatibilities underlying speciation via character displacement in darters (Percidae: Etheostominae).</title>
        <authorList>
            <person name="Moran R.L."/>
            <person name="Catchen J.M."/>
            <person name="Fuller R.C."/>
        </authorList>
    </citation>
    <scope>NUCLEOTIDE SEQUENCE [LARGE SCALE GENOMIC DNA]</scope>
    <source>
        <strain evidence="13">EspeVRDwgs_2016</strain>
        <tissue evidence="13">Muscle</tissue>
    </source>
</reference>
<dbReference type="FunFam" id="1.10.135.10:FF:000005">
    <property type="entry name" value="Glycocyamine kinase beta chain"/>
    <property type="match status" value="1"/>
</dbReference>
<accession>A0A5J5D8Q0</accession>
<name>A0A5J5D8Q0_9PERO</name>
<dbReference type="Gene3D" id="3.30.590.10">
    <property type="entry name" value="Glutamine synthetase/guanido kinase, catalytic domain"/>
    <property type="match status" value="1"/>
</dbReference>
<dbReference type="InterPro" id="IPR000749">
    <property type="entry name" value="ATP-guanido_PTrfase"/>
</dbReference>
<protein>
    <recommendedName>
        <fullName evidence="2">creatine kinase</fullName>
        <ecNumber evidence="2">2.7.3.2</ecNumber>
    </recommendedName>
</protein>
<keyword evidence="14" id="KW-1185">Reference proteome</keyword>
<evidence type="ECO:0000256" key="5">
    <source>
        <dbReference type="ARBA" id="ARBA00022777"/>
    </source>
</evidence>
<dbReference type="SUPFAM" id="SSF55931">
    <property type="entry name" value="Glutamine synthetase/guanido kinase"/>
    <property type="match status" value="1"/>
</dbReference>
<comment type="caution">
    <text evidence="9">Lacks conserved residue(s) required for the propagation of feature annotation.</text>
</comment>
<dbReference type="InterPro" id="IPR036802">
    <property type="entry name" value="ATP-guanido_PTrfase_N_sf"/>
</dbReference>
<feature type="binding site" evidence="9">
    <location>
        <begin position="276"/>
        <end position="281"/>
    </location>
    <ligand>
        <name>ATP</name>
        <dbReference type="ChEBI" id="CHEBI:30616"/>
    </ligand>
</feature>
<dbReference type="InterPro" id="IPR022415">
    <property type="entry name" value="ATP-guanido_PTrfase_AS"/>
</dbReference>
<dbReference type="PROSITE" id="PS51510">
    <property type="entry name" value="PHOSPHAGEN_KINASE_C"/>
    <property type="match status" value="1"/>
</dbReference>
<keyword evidence="3 9" id="KW-0808">Transferase</keyword>
<dbReference type="Pfam" id="PF02807">
    <property type="entry name" value="ATP-gua_PtransN"/>
    <property type="match status" value="1"/>
</dbReference>
<dbReference type="Pfam" id="PF00217">
    <property type="entry name" value="ATP-gua_Ptrans"/>
    <property type="match status" value="1"/>
</dbReference>
<dbReference type="PANTHER" id="PTHR11547">
    <property type="entry name" value="ARGININE OR CREATINE KINASE"/>
    <property type="match status" value="1"/>
</dbReference>
<dbReference type="Proteomes" id="UP000327493">
    <property type="component" value="Chromosome 9"/>
</dbReference>
<dbReference type="GO" id="GO:0005615">
    <property type="term" value="C:extracellular space"/>
    <property type="evidence" value="ECO:0007669"/>
    <property type="project" value="TreeGrafter"/>
</dbReference>
<dbReference type="GO" id="GO:0046314">
    <property type="term" value="P:phosphocreatine biosynthetic process"/>
    <property type="evidence" value="ECO:0007669"/>
    <property type="project" value="InterPro"/>
</dbReference>
<evidence type="ECO:0000313" key="13">
    <source>
        <dbReference type="EMBL" id="KAA8589320.1"/>
    </source>
</evidence>
<keyword evidence="5 9" id="KW-0418">Kinase</keyword>
<dbReference type="PROSITE" id="PS00112">
    <property type="entry name" value="PHOSPHAGEN_KINASE"/>
    <property type="match status" value="1"/>
</dbReference>
<dbReference type="AlphaFoldDB" id="A0A5J5D8Q0"/>
<feature type="domain" description="Phosphagen kinase C-terminal" evidence="12">
    <location>
        <begin position="117"/>
        <end position="323"/>
    </location>
</feature>
<feature type="binding site" evidence="9">
    <location>
        <position position="192"/>
    </location>
    <ligand>
        <name>ATP</name>
        <dbReference type="ChEBI" id="CHEBI:30616"/>
    </ligand>
</feature>
<evidence type="ECO:0000256" key="10">
    <source>
        <dbReference type="RuleBase" id="RU000505"/>
    </source>
</evidence>
<evidence type="ECO:0000256" key="6">
    <source>
        <dbReference type="ARBA" id="ARBA00022840"/>
    </source>
</evidence>
<feature type="binding site" evidence="9">
    <location>
        <begin position="248"/>
        <end position="252"/>
    </location>
    <ligand>
        <name>ATP</name>
        <dbReference type="ChEBI" id="CHEBI:30616"/>
    </ligand>
</feature>
<comment type="similarity">
    <text evidence="1 8 10">Belongs to the ATP:guanido phosphotransferase family.</text>
</comment>
<dbReference type="GO" id="GO:0004111">
    <property type="term" value="F:creatine kinase activity"/>
    <property type="evidence" value="ECO:0007669"/>
    <property type="project" value="UniProtKB-EC"/>
</dbReference>
<evidence type="ECO:0000259" key="11">
    <source>
        <dbReference type="PROSITE" id="PS51509"/>
    </source>
</evidence>